<evidence type="ECO:0000313" key="2">
    <source>
        <dbReference type="Proteomes" id="UP000828048"/>
    </source>
</evidence>
<protein>
    <submittedName>
        <fullName evidence="1">Uncharacterized protein</fullName>
    </submittedName>
</protein>
<name>A0ACB7YYC1_9ERIC</name>
<accession>A0ACB7YYC1</accession>
<dbReference type="EMBL" id="CM037153">
    <property type="protein sequence ID" value="KAH7858293.1"/>
    <property type="molecule type" value="Genomic_DNA"/>
</dbReference>
<proteinExistence type="predicted"/>
<organism evidence="1 2">
    <name type="scientific">Vaccinium darrowii</name>
    <dbReference type="NCBI Taxonomy" id="229202"/>
    <lineage>
        <taxon>Eukaryota</taxon>
        <taxon>Viridiplantae</taxon>
        <taxon>Streptophyta</taxon>
        <taxon>Embryophyta</taxon>
        <taxon>Tracheophyta</taxon>
        <taxon>Spermatophyta</taxon>
        <taxon>Magnoliopsida</taxon>
        <taxon>eudicotyledons</taxon>
        <taxon>Gunneridae</taxon>
        <taxon>Pentapetalae</taxon>
        <taxon>asterids</taxon>
        <taxon>Ericales</taxon>
        <taxon>Ericaceae</taxon>
        <taxon>Vaccinioideae</taxon>
        <taxon>Vaccinieae</taxon>
        <taxon>Vaccinium</taxon>
    </lineage>
</organism>
<reference evidence="1 2" key="1">
    <citation type="journal article" date="2021" name="Hortic Res">
        <title>High-quality reference genome and annotation aids understanding of berry development for evergreen blueberry (Vaccinium darrowii).</title>
        <authorList>
            <person name="Yu J."/>
            <person name="Hulse-Kemp A.M."/>
            <person name="Babiker E."/>
            <person name="Staton M."/>
        </authorList>
    </citation>
    <scope>NUCLEOTIDE SEQUENCE [LARGE SCALE GENOMIC DNA]</scope>
    <source>
        <strain evidence="2">cv. NJ 8807/NJ 8810</strain>
        <tissue evidence="1">Young leaf</tissue>
    </source>
</reference>
<gene>
    <name evidence="1" type="ORF">Vadar_022111</name>
</gene>
<sequence length="118" mass="13455">MDFVVKVMFIHVLSLIVSPPFLEPVLGARHGQWVKERKLMNSRGSEDLVTKLPGQPKVNFQHYSGYVTVNEKNGRALFYRFYEASTLPEQKPLVLWLNERNAIQIPPGCCTVTLLKIA</sequence>
<keyword evidence="2" id="KW-1185">Reference proteome</keyword>
<comment type="caution">
    <text evidence="1">The sequence shown here is derived from an EMBL/GenBank/DDBJ whole genome shotgun (WGS) entry which is preliminary data.</text>
</comment>
<dbReference type="Proteomes" id="UP000828048">
    <property type="component" value="Chromosome 3"/>
</dbReference>
<evidence type="ECO:0000313" key="1">
    <source>
        <dbReference type="EMBL" id="KAH7858293.1"/>
    </source>
</evidence>